<keyword evidence="2" id="KW-0804">Transcription</keyword>
<dbReference type="Proteomes" id="UP000606172">
    <property type="component" value="Unassembled WGS sequence"/>
</dbReference>
<evidence type="ECO:0000313" key="5">
    <source>
        <dbReference type="EMBL" id="GII94562.1"/>
    </source>
</evidence>
<organism evidence="5 6">
    <name type="scientific">Sinosporangium siamense</name>
    <dbReference type="NCBI Taxonomy" id="1367973"/>
    <lineage>
        <taxon>Bacteria</taxon>
        <taxon>Bacillati</taxon>
        <taxon>Actinomycetota</taxon>
        <taxon>Actinomycetes</taxon>
        <taxon>Streptosporangiales</taxon>
        <taxon>Streptosporangiaceae</taxon>
        <taxon>Sinosporangium</taxon>
    </lineage>
</organism>
<dbReference type="AlphaFoldDB" id="A0A919V9Q1"/>
<feature type="transmembrane region" description="Helical" evidence="3">
    <location>
        <begin position="214"/>
        <end position="234"/>
    </location>
</feature>
<evidence type="ECO:0000256" key="2">
    <source>
        <dbReference type="ARBA" id="ARBA00023163"/>
    </source>
</evidence>
<keyword evidence="3" id="KW-0812">Transmembrane</keyword>
<keyword evidence="6" id="KW-1185">Reference proteome</keyword>
<evidence type="ECO:0000256" key="1">
    <source>
        <dbReference type="ARBA" id="ARBA00023015"/>
    </source>
</evidence>
<keyword evidence="3" id="KW-0472">Membrane</keyword>
<feature type="transmembrane region" description="Helical" evidence="3">
    <location>
        <begin position="84"/>
        <end position="108"/>
    </location>
</feature>
<feature type="domain" description="Putative zinc-finger" evidence="4">
    <location>
        <begin position="11"/>
        <end position="39"/>
    </location>
</feature>
<gene>
    <name evidence="5" type="ORF">Ssi02_47930</name>
</gene>
<dbReference type="InterPro" id="IPR041916">
    <property type="entry name" value="Anti_sigma_zinc_sf"/>
</dbReference>
<evidence type="ECO:0000256" key="3">
    <source>
        <dbReference type="SAM" id="Phobius"/>
    </source>
</evidence>
<protein>
    <recommendedName>
        <fullName evidence="4">Putative zinc-finger domain-containing protein</fullName>
    </recommendedName>
</protein>
<feature type="transmembrane region" description="Helical" evidence="3">
    <location>
        <begin position="120"/>
        <end position="140"/>
    </location>
</feature>
<proteinExistence type="predicted"/>
<dbReference type="Gene3D" id="1.10.10.1320">
    <property type="entry name" value="Anti-sigma factor, zinc-finger domain"/>
    <property type="match status" value="1"/>
</dbReference>
<comment type="caution">
    <text evidence="5">The sequence shown here is derived from an EMBL/GenBank/DDBJ whole genome shotgun (WGS) entry which is preliminary data.</text>
</comment>
<keyword evidence="1" id="KW-0805">Transcription regulation</keyword>
<feature type="transmembrane region" description="Helical" evidence="3">
    <location>
        <begin position="190"/>
        <end position="207"/>
    </location>
</feature>
<reference evidence="5" key="1">
    <citation type="submission" date="2021-01" db="EMBL/GenBank/DDBJ databases">
        <title>Whole genome shotgun sequence of Sinosporangium siamense NBRC 109515.</title>
        <authorList>
            <person name="Komaki H."/>
            <person name="Tamura T."/>
        </authorList>
    </citation>
    <scope>NUCLEOTIDE SEQUENCE</scope>
    <source>
        <strain evidence="5">NBRC 109515</strain>
    </source>
</reference>
<dbReference type="Pfam" id="PF13490">
    <property type="entry name" value="zf-HC2"/>
    <property type="match status" value="1"/>
</dbReference>
<name>A0A919V9Q1_9ACTN</name>
<feature type="transmembrane region" description="Helical" evidence="3">
    <location>
        <begin position="240"/>
        <end position="261"/>
    </location>
</feature>
<dbReference type="RefSeq" id="WP_204029153.1">
    <property type="nucleotide sequence ID" value="NZ_BOOW01000030.1"/>
</dbReference>
<keyword evidence="3" id="KW-1133">Transmembrane helix</keyword>
<evidence type="ECO:0000313" key="6">
    <source>
        <dbReference type="Proteomes" id="UP000606172"/>
    </source>
</evidence>
<feature type="transmembrane region" description="Helical" evidence="3">
    <location>
        <begin position="161"/>
        <end position="184"/>
    </location>
</feature>
<dbReference type="InterPro" id="IPR027383">
    <property type="entry name" value="Znf_put"/>
</dbReference>
<sequence length="271" mass="28615">MKTGWHLANQQIAAYVGGSLAPSDVMSVEAHLERCGECRTRLPADEQWLATSWTGIADVVMRPRRGVPERIVERMGVPGHLARLLVATPALSRAWLSAVVVVLVFAVGATRMPMLDAYSAVPMTLVAPVLPLAGIALAYGRRVDPAHELVVATPYAGARLLLVRAIAVLVTAVALAACTMPFVAGPPLPAWLLPALALTSACLALSTRVSVLRSAVSLAAAWTALVAGAALVHWQDLIAAHPLAQAFYGSATFALALVTYLRRHRLDTGES</sequence>
<evidence type="ECO:0000259" key="4">
    <source>
        <dbReference type="Pfam" id="PF13490"/>
    </source>
</evidence>
<accession>A0A919V9Q1</accession>
<dbReference type="EMBL" id="BOOW01000030">
    <property type="protein sequence ID" value="GII94562.1"/>
    <property type="molecule type" value="Genomic_DNA"/>
</dbReference>